<accession>A0ABN2AGK3</accession>
<dbReference type="InterPro" id="IPR002213">
    <property type="entry name" value="UDP_glucos_trans"/>
</dbReference>
<protein>
    <recommendedName>
        <fullName evidence="2">Erythromycin biosynthesis protein CIII-like C-terminal domain-containing protein</fullName>
    </recommendedName>
</protein>
<name>A0ABN2AGK3_9ACTN</name>
<gene>
    <name evidence="3" type="ORF">GCM10009741_17220</name>
</gene>
<keyword evidence="4" id="KW-1185">Reference proteome</keyword>
<proteinExistence type="predicted"/>
<dbReference type="SUPFAM" id="SSF53756">
    <property type="entry name" value="UDP-Glycosyltransferase/glycogen phosphorylase"/>
    <property type="match status" value="1"/>
</dbReference>
<dbReference type="RefSeq" id="WP_344171740.1">
    <property type="nucleotide sequence ID" value="NZ_BAAANC010000001.1"/>
</dbReference>
<dbReference type="Proteomes" id="UP001500363">
    <property type="component" value="Unassembled WGS sequence"/>
</dbReference>
<evidence type="ECO:0000256" key="1">
    <source>
        <dbReference type="ARBA" id="ARBA00022679"/>
    </source>
</evidence>
<dbReference type="InterPro" id="IPR035595">
    <property type="entry name" value="UDP_glycos_trans_CS"/>
</dbReference>
<sequence length="379" mass="39315">MRALFSFAGGNGHALPLIPIARALAVRGHEVLFTCQPAMLDTVRAAGFDAVDSGGTTLTSASYRGPLVATERGAEVRAIREGFAGRVARERAPRIVDVGVDFGADVVVHDEVDFGAGVAAQRLGVPHASVTVLASGGMIAPGLVDEPLESLRAELGVAPGADDFLTIAPVMPSFRAVPLPGGSLCIKPDVLEEREQPEEPVVDAWLAGRPGRPLVYFTLGTVFHQESGDLFTRVVTGLEELDANVVVTVGREVDPAELGERADNVLVERFVPQRALLPRAAAVVSHAGSGTVVSALACGVPLVLLPMGADQPWNADRCEELGVGRVLDPLTASPAEATAAVDDVLTTPGYRMAAGVLQKEAESLPPAGAAADALEQLGE</sequence>
<dbReference type="PROSITE" id="PS00375">
    <property type="entry name" value="UDPGT"/>
    <property type="match status" value="1"/>
</dbReference>
<evidence type="ECO:0000313" key="3">
    <source>
        <dbReference type="EMBL" id="GAA1518135.1"/>
    </source>
</evidence>
<evidence type="ECO:0000313" key="4">
    <source>
        <dbReference type="Proteomes" id="UP001500363"/>
    </source>
</evidence>
<dbReference type="InterPro" id="IPR050426">
    <property type="entry name" value="Glycosyltransferase_28"/>
</dbReference>
<dbReference type="InterPro" id="IPR010610">
    <property type="entry name" value="EryCIII-like_C"/>
</dbReference>
<dbReference type="Pfam" id="PF06722">
    <property type="entry name" value="EryCIII-like_C"/>
    <property type="match status" value="1"/>
</dbReference>
<keyword evidence="1" id="KW-0808">Transferase</keyword>
<organism evidence="3 4">
    <name type="scientific">Kribbella lupini</name>
    <dbReference type="NCBI Taxonomy" id="291602"/>
    <lineage>
        <taxon>Bacteria</taxon>
        <taxon>Bacillati</taxon>
        <taxon>Actinomycetota</taxon>
        <taxon>Actinomycetes</taxon>
        <taxon>Propionibacteriales</taxon>
        <taxon>Kribbellaceae</taxon>
        <taxon>Kribbella</taxon>
    </lineage>
</organism>
<evidence type="ECO:0000259" key="2">
    <source>
        <dbReference type="Pfam" id="PF06722"/>
    </source>
</evidence>
<reference evidence="3 4" key="1">
    <citation type="journal article" date="2019" name="Int. J. Syst. Evol. Microbiol.">
        <title>The Global Catalogue of Microorganisms (GCM) 10K type strain sequencing project: providing services to taxonomists for standard genome sequencing and annotation.</title>
        <authorList>
            <consortium name="The Broad Institute Genomics Platform"/>
            <consortium name="The Broad Institute Genome Sequencing Center for Infectious Disease"/>
            <person name="Wu L."/>
            <person name="Ma J."/>
        </authorList>
    </citation>
    <scope>NUCLEOTIDE SEQUENCE [LARGE SCALE GENOMIC DNA]</scope>
    <source>
        <strain evidence="3 4">JCM 14303</strain>
    </source>
</reference>
<dbReference type="PANTHER" id="PTHR48050">
    <property type="entry name" value="STEROL 3-BETA-GLUCOSYLTRANSFERASE"/>
    <property type="match status" value="1"/>
</dbReference>
<dbReference type="CDD" id="cd03784">
    <property type="entry name" value="GT1_Gtf-like"/>
    <property type="match status" value="1"/>
</dbReference>
<feature type="domain" description="Erythromycin biosynthesis protein CIII-like C-terminal" evidence="2">
    <location>
        <begin position="234"/>
        <end position="375"/>
    </location>
</feature>
<dbReference type="EMBL" id="BAAANC010000001">
    <property type="protein sequence ID" value="GAA1518135.1"/>
    <property type="molecule type" value="Genomic_DNA"/>
</dbReference>
<comment type="caution">
    <text evidence="3">The sequence shown here is derived from an EMBL/GenBank/DDBJ whole genome shotgun (WGS) entry which is preliminary data.</text>
</comment>
<dbReference type="PANTHER" id="PTHR48050:SF13">
    <property type="entry name" value="STEROL 3-BETA-GLUCOSYLTRANSFERASE UGT80A2"/>
    <property type="match status" value="1"/>
</dbReference>
<dbReference type="Gene3D" id="3.40.50.2000">
    <property type="entry name" value="Glycogen Phosphorylase B"/>
    <property type="match status" value="2"/>
</dbReference>